<dbReference type="SMART" id="SM00487">
    <property type="entry name" value="DEXDc"/>
    <property type="match status" value="1"/>
</dbReference>
<evidence type="ECO:0000256" key="12">
    <source>
        <dbReference type="ARBA" id="ARBA00044550"/>
    </source>
</evidence>
<dbReference type="Gene3D" id="3.40.50.300">
    <property type="entry name" value="P-loop containing nucleotide triphosphate hydrolases"/>
    <property type="match status" value="2"/>
</dbReference>
<feature type="domain" description="Helicase ATP-binding" evidence="13">
    <location>
        <begin position="25"/>
        <end position="193"/>
    </location>
</feature>
<evidence type="ECO:0000256" key="9">
    <source>
        <dbReference type="ARBA" id="ARBA00034617"/>
    </source>
</evidence>
<evidence type="ECO:0000256" key="3">
    <source>
        <dbReference type="ARBA" id="ARBA00022741"/>
    </source>
</evidence>
<dbReference type="EC" id="5.6.2.4" evidence="10"/>
<evidence type="ECO:0000259" key="13">
    <source>
        <dbReference type="PROSITE" id="PS51192"/>
    </source>
</evidence>
<dbReference type="InterPro" id="IPR036388">
    <property type="entry name" value="WH-like_DNA-bd_sf"/>
</dbReference>
<dbReference type="PROSITE" id="PS51194">
    <property type="entry name" value="HELICASE_CTER"/>
    <property type="match status" value="1"/>
</dbReference>
<dbReference type="InterPro" id="IPR004589">
    <property type="entry name" value="DNA_helicase_ATP-dep_RecQ"/>
</dbReference>
<evidence type="ECO:0000256" key="2">
    <source>
        <dbReference type="ARBA" id="ARBA00022723"/>
    </source>
</evidence>
<dbReference type="GO" id="GO:0043138">
    <property type="term" value="F:3'-5' DNA helicase activity"/>
    <property type="evidence" value="ECO:0007669"/>
    <property type="project" value="UniProtKB-EC"/>
</dbReference>
<dbReference type="RefSeq" id="WP_188770218.1">
    <property type="nucleotide sequence ID" value="NZ_BMKK01000013.1"/>
</dbReference>
<proteinExistence type="inferred from homology"/>
<reference evidence="15" key="2">
    <citation type="submission" date="2020-09" db="EMBL/GenBank/DDBJ databases">
        <authorList>
            <person name="Sun Q."/>
            <person name="Zhou Y."/>
        </authorList>
    </citation>
    <scope>NUCLEOTIDE SEQUENCE</scope>
    <source>
        <strain evidence="15">CGMCC 1.15958</strain>
    </source>
</reference>
<evidence type="ECO:0000256" key="11">
    <source>
        <dbReference type="ARBA" id="ARBA00044535"/>
    </source>
</evidence>
<dbReference type="PANTHER" id="PTHR13710:SF105">
    <property type="entry name" value="ATP-DEPENDENT DNA HELICASE Q1"/>
    <property type="match status" value="1"/>
</dbReference>
<dbReference type="Proteomes" id="UP000609064">
    <property type="component" value="Unassembled WGS sequence"/>
</dbReference>
<dbReference type="GO" id="GO:0005737">
    <property type="term" value="C:cytoplasm"/>
    <property type="evidence" value="ECO:0007669"/>
    <property type="project" value="TreeGrafter"/>
</dbReference>
<keyword evidence="3" id="KW-0547">Nucleotide-binding</keyword>
<evidence type="ECO:0000256" key="1">
    <source>
        <dbReference type="ARBA" id="ARBA00005446"/>
    </source>
</evidence>
<dbReference type="GO" id="GO:0006281">
    <property type="term" value="P:DNA repair"/>
    <property type="evidence" value="ECO:0007669"/>
    <property type="project" value="TreeGrafter"/>
</dbReference>
<evidence type="ECO:0000256" key="4">
    <source>
        <dbReference type="ARBA" id="ARBA00022801"/>
    </source>
</evidence>
<reference evidence="15" key="1">
    <citation type="journal article" date="2014" name="Int. J. Syst. Evol. Microbiol.">
        <title>Complete genome sequence of Corynebacterium casei LMG S-19264T (=DSM 44701T), isolated from a smear-ripened cheese.</title>
        <authorList>
            <consortium name="US DOE Joint Genome Institute (JGI-PGF)"/>
            <person name="Walter F."/>
            <person name="Albersmeier A."/>
            <person name="Kalinowski J."/>
            <person name="Ruckert C."/>
        </authorList>
    </citation>
    <scope>NUCLEOTIDE SEQUENCE</scope>
    <source>
        <strain evidence="15">CGMCC 1.15958</strain>
    </source>
</reference>
<dbReference type="Pfam" id="PF00271">
    <property type="entry name" value="Helicase_C"/>
    <property type="match status" value="1"/>
</dbReference>
<protein>
    <recommendedName>
        <fullName evidence="11">ATP-dependent DNA helicase RecQ</fullName>
        <ecNumber evidence="10">5.6.2.4</ecNumber>
    </recommendedName>
    <alternativeName>
        <fullName evidence="12">DNA 3'-5' helicase RecQ</fullName>
    </alternativeName>
</protein>
<dbReference type="EMBL" id="BMKK01000013">
    <property type="protein sequence ID" value="GGD78163.1"/>
    <property type="molecule type" value="Genomic_DNA"/>
</dbReference>
<dbReference type="AlphaFoldDB" id="A0A916Z6V8"/>
<dbReference type="InterPro" id="IPR014001">
    <property type="entry name" value="Helicase_ATP-bd"/>
</dbReference>
<name>A0A916Z6V8_9BACT</name>
<feature type="domain" description="Helicase C-terminal" evidence="14">
    <location>
        <begin position="217"/>
        <end position="366"/>
    </location>
</feature>
<dbReference type="GO" id="GO:0016787">
    <property type="term" value="F:hydrolase activity"/>
    <property type="evidence" value="ECO:0007669"/>
    <property type="project" value="UniProtKB-KW"/>
</dbReference>
<keyword evidence="8" id="KW-0413">Isomerase</keyword>
<gene>
    <name evidence="15" type="ORF">GCM10011514_47700</name>
</gene>
<dbReference type="SMART" id="SM00490">
    <property type="entry name" value="HELICc"/>
    <property type="match status" value="1"/>
</dbReference>
<evidence type="ECO:0000256" key="10">
    <source>
        <dbReference type="ARBA" id="ARBA00034808"/>
    </source>
</evidence>
<dbReference type="InterPro" id="IPR011545">
    <property type="entry name" value="DEAD/DEAH_box_helicase_dom"/>
</dbReference>
<sequence>MQTPLEILKEFWQYDAFRPLQEDIINSVLAQKDTLALMPTGGGKSICFQVPAMAMEGVCIVITPLVALMKDQVEQLKRRGIKAAAIYSGMHRNEIDYTLDNFVYGDFKFLYVSPERLLTEIMQVRTKMMKVCLLVIDEAHCISQWGYDFRPPYLKIPEFRKFTGNAPTIALTATATKEAQQDIIDKLELKNVQIFQQSFARPNISYSIFCEESKEKKLFDILQKVQGTAIVYVRSRRRTKEISDWLNRSRISSDFYHAGLSTPERFKKQEAWINNQIRVIVATNAFGMGIDKPDVRVVVHLDLPETLEAYYQEAGRAGRDGKKAYAVLLYTKGDLEDIFKQTEQKYPPIENLKRVYQALANYKNLAVGGENFESYDFDFQEFINNFGLTAHDTHNELKVLEDEGLIQLSDAYYSPSKISFKVDNHELYKFQIKTPSYDKFIKTLLRIYGGDLFTSYVSISEATIGKYFFGSAGEIEKMLDYLQQVGILTYQKQKSIPQLTFLTARQDVKYLTINVVEMQRRKKKALEKVAAVVQFADESRRCRQQFLQEYFNEFTNITCGICDNCLKQKKRDEPIPIEIYTKYRQKILEIIPAPANQIVDYQFFNNKDFVKEVIRKMIENEEIKFSELGIVERIMR</sequence>
<evidence type="ECO:0000313" key="15">
    <source>
        <dbReference type="EMBL" id="GGD78163.1"/>
    </source>
</evidence>
<dbReference type="InterPro" id="IPR027417">
    <property type="entry name" value="P-loop_NTPase"/>
</dbReference>
<dbReference type="GO" id="GO:0043590">
    <property type="term" value="C:bacterial nucleoid"/>
    <property type="evidence" value="ECO:0007669"/>
    <property type="project" value="TreeGrafter"/>
</dbReference>
<dbReference type="CDD" id="cd17920">
    <property type="entry name" value="DEXHc_RecQ"/>
    <property type="match status" value="1"/>
</dbReference>
<keyword evidence="5 15" id="KW-0347">Helicase</keyword>
<keyword evidence="4" id="KW-0378">Hydrolase</keyword>
<dbReference type="Gene3D" id="1.10.10.10">
    <property type="entry name" value="Winged helix-like DNA-binding domain superfamily/Winged helix DNA-binding domain"/>
    <property type="match status" value="1"/>
</dbReference>
<keyword evidence="2" id="KW-0479">Metal-binding</keyword>
<evidence type="ECO:0000313" key="16">
    <source>
        <dbReference type="Proteomes" id="UP000609064"/>
    </source>
</evidence>
<dbReference type="GO" id="GO:0006310">
    <property type="term" value="P:DNA recombination"/>
    <property type="evidence" value="ECO:0007669"/>
    <property type="project" value="InterPro"/>
</dbReference>
<comment type="catalytic activity">
    <reaction evidence="9">
        <text>Couples ATP hydrolysis with the unwinding of duplex DNA by translocating in the 3'-5' direction.</text>
        <dbReference type="EC" id="5.6.2.4"/>
    </reaction>
</comment>
<dbReference type="SUPFAM" id="SSF52540">
    <property type="entry name" value="P-loop containing nucleoside triphosphate hydrolases"/>
    <property type="match status" value="1"/>
</dbReference>
<comment type="similarity">
    <text evidence="1">Belongs to the helicase family. RecQ subfamily.</text>
</comment>
<dbReference type="NCBIfam" id="TIGR00614">
    <property type="entry name" value="recQ_fam"/>
    <property type="match status" value="1"/>
</dbReference>
<dbReference type="InterPro" id="IPR001650">
    <property type="entry name" value="Helicase_C-like"/>
</dbReference>
<keyword evidence="16" id="KW-1185">Reference proteome</keyword>
<evidence type="ECO:0000256" key="7">
    <source>
        <dbReference type="ARBA" id="ARBA00023125"/>
    </source>
</evidence>
<evidence type="ECO:0000256" key="8">
    <source>
        <dbReference type="ARBA" id="ARBA00023235"/>
    </source>
</evidence>
<organism evidence="15 16">
    <name type="scientific">Emticicia aquatilis</name>
    <dbReference type="NCBI Taxonomy" id="1537369"/>
    <lineage>
        <taxon>Bacteria</taxon>
        <taxon>Pseudomonadati</taxon>
        <taxon>Bacteroidota</taxon>
        <taxon>Cytophagia</taxon>
        <taxon>Cytophagales</taxon>
        <taxon>Leadbetterellaceae</taxon>
        <taxon>Emticicia</taxon>
    </lineage>
</organism>
<dbReference type="Pfam" id="PF16124">
    <property type="entry name" value="RecQ_Zn_bind"/>
    <property type="match status" value="1"/>
</dbReference>
<keyword evidence="6" id="KW-0067">ATP-binding</keyword>
<accession>A0A916Z6V8</accession>
<evidence type="ECO:0000256" key="5">
    <source>
        <dbReference type="ARBA" id="ARBA00022806"/>
    </source>
</evidence>
<dbReference type="GO" id="GO:0003677">
    <property type="term" value="F:DNA binding"/>
    <property type="evidence" value="ECO:0007669"/>
    <property type="project" value="UniProtKB-KW"/>
</dbReference>
<dbReference type="GO" id="GO:0030894">
    <property type="term" value="C:replisome"/>
    <property type="evidence" value="ECO:0007669"/>
    <property type="project" value="TreeGrafter"/>
</dbReference>
<evidence type="ECO:0000259" key="14">
    <source>
        <dbReference type="PROSITE" id="PS51194"/>
    </source>
</evidence>
<dbReference type="GO" id="GO:0005524">
    <property type="term" value="F:ATP binding"/>
    <property type="evidence" value="ECO:0007669"/>
    <property type="project" value="UniProtKB-KW"/>
</dbReference>
<dbReference type="InterPro" id="IPR032284">
    <property type="entry name" value="RecQ_Zn-bd"/>
</dbReference>
<comment type="caution">
    <text evidence="15">The sequence shown here is derived from an EMBL/GenBank/DDBJ whole genome shotgun (WGS) entry which is preliminary data.</text>
</comment>
<dbReference type="GO" id="GO:0009378">
    <property type="term" value="F:four-way junction helicase activity"/>
    <property type="evidence" value="ECO:0007669"/>
    <property type="project" value="TreeGrafter"/>
</dbReference>
<dbReference type="GO" id="GO:0046872">
    <property type="term" value="F:metal ion binding"/>
    <property type="evidence" value="ECO:0007669"/>
    <property type="project" value="UniProtKB-KW"/>
</dbReference>
<dbReference type="FunFam" id="3.40.50.300:FF:001389">
    <property type="entry name" value="ATP-dependent DNA helicase RecQ"/>
    <property type="match status" value="1"/>
</dbReference>
<evidence type="ECO:0000256" key="6">
    <source>
        <dbReference type="ARBA" id="ARBA00022840"/>
    </source>
</evidence>
<dbReference type="Pfam" id="PF00270">
    <property type="entry name" value="DEAD"/>
    <property type="match status" value="1"/>
</dbReference>
<dbReference type="PROSITE" id="PS51192">
    <property type="entry name" value="HELICASE_ATP_BIND_1"/>
    <property type="match status" value="1"/>
</dbReference>
<keyword evidence="7" id="KW-0238">DNA-binding</keyword>
<dbReference type="PANTHER" id="PTHR13710">
    <property type="entry name" value="DNA HELICASE RECQ FAMILY MEMBER"/>
    <property type="match status" value="1"/>
</dbReference>